<feature type="signal peptide" evidence="1">
    <location>
        <begin position="1"/>
        <end position="20"/>
    </location>
</feature>
<comment type="caution">
    <text evidence="2">The sequence shown here is derived from an EMBL/GenBank/DDBJ whole genome shotgun (WGS) entry which is preliminary data.</text>
</comment>
<evidence type="ECO:0000313" key="2">
    <source>
        <dbReference type="EMBL" id="KAK7067287.1"/>
    </source>
</evidence>
<dbReference type="Proteomes" id="UP001381693">
    <property type="component" value="Unassembled WGS sequence"/>
</dbReference>
<keyword evidence="1" id="KW-0732">Signal</keyword>
<protein>
    <submittedName>
        <fullName evidence="2">Uncharacterized protein</fullName>
    </submittedName>
</protein>
<dbReference type="EMBL" id="JAXCGZ010018883">
    <property type="protein sequence ID" value="KAK7067287.1"/>
    <property type="molecule type" value="Genomic_DNA"/>
</dbReference>
<gene>
    <name evidence="2" type="ORF">SK128_001767</name>
</gene>
<evidence type="ECO:0000256" key="1">
    <source>
        <dbReference type="SAM" id="SignalP"/>
    </source>
</evidence>
<evidence type="ECO:0000313" key="3">
    <source>
        <dbReference type="Proteomes" id="UP001381693"/>
    </source>
</evidence>
<reference evidence="2 3" key="1">
    <citation type="submission" date="2023-11" db="EMBL/GenBank/DDBJ databases">
        <title>Halocaridina rubra genome assembly.</title>
        <authorList>
            <person name="Smith C."/>
        </authorList>
    </citation>
    <scope>NUCLEOTIDE SEQUENCE [LARGE SCALE GENOMIC DNA]</scope>
    <source>
        <strain evidence="2">EP-1</strain>
        <tissue evidence="2">Whole</tissue>
    </source>
</reference>
<proteinExistence type="predicted"/>
<accession>A0AAN8WJG0</accession>
<dbReference type="AlphaFoldDB" id="A0AAN8WJG0"/>
<sequence length="141" mass="15475">MFIIHSVWLLSHAIMRTSEPGNVQAMGVTTTDIQLQDAPQDIQAMHITLPDDQQAPKDIQVMDINQPSDKQAPEGSQKPAAAAFLDGWLAGMQDPEQPALQQGGGVKFHNIPTWTAYNSLLSSEKPLTELTRTSQNGGWRE</sequence>
<name>A0AAN8WJG0_HALRR</name>
<feature type="chain" id="PRO_5042812322" evidence="1">
    <location>
        <begin position="21"/>
        <end position="141"/>
    </location>
</feature>
<keyword evidence="3" id="KW-1185">Reference proteome</keyword>
<organism evidence="2 3">
    <name type="scientific">Halocaridina rubra</name>
    <name type="common">Hawaiian red shrimp</name>
    <dbReference type="NCBI Taxonomy" id="373956"/>
    <lineage>
        <taxon>Eukaryota</taxon>
        <taxon>Metazoa</taxon>
        <taxon>Ecdysozoa</taxon>
        <taxon>Arthropoda</taxon>
        <taxon>Crustacea</taxon>
        <taxon>Multicrustacea</taxon>
        <taxon>Malacostraca</taxon>
        <taxon>Eumalacostraca</taxon>
        <taxon>Eucarida</taxon>
        <taxon>Decapoda</taxon>
        <taxon>Pleocyemata</taxon>
        <taxon>Caridea</taxon>
        <taxon>Atyoidea</taxon>
        <taxon>Atyidae</taxon>
        <taxon>Halocaridina</taxon>
    </lineage>
</organism>